<feature type="transmembrane region" description="Helical" evidence="1">
    <location>
        <begin position="144"/>
        <end position="165"/>
    </location>
</feature>
<dbReference type="Pfam" id="PF23866">
    <property type="entry name" value="DUF7224"/>
    <property type="match status" value="1"/>
</dbReference>
<dbReference type="AlphaFoldDB" id="A0A1G9HER5"/>
<dbReference type="Proteomes" id="UP000256621">
    <property type="component" value="Chromosome"/>
</dbReference>
<feature type="domain" description="DUF7224" evidence="2">
    <location>
        <begin position="264"/>
        <end position="407"/>
    </location>
</feature>
<organism evidence="4 5">
    <name type="scientific">Cutibacterium acnes</name>
    <name type="common">Propionibacterium acnes</name>
    <dbReference type="NCBI Taxonomy" id="1747"/>
    <lineage>
        <taxon>Bacteria</taxon>
        <taxon>Bacillati</taxon>
        <taxon>Actinomycetota</taxon>
        <taxon>Actinomycetes</taxon>
        <taxon>Propionibacteriales</taxon>
        <taxon>Propionibacteriaceae</taxon>
        <taxon>Cutibacterium</taxon>
    </lineage>
</organism>
<feature type="transmembrane region" description="Helical" evidence="1">
    <location>
        <begin position="216"/>
        <end position="234"/>
    </location>
</feature>
<dbReference type="GeneID" id="92856158"/>
<feature type="transmembrane region" description="Helical" evidence="1">
    <location>
        <begin position="81"/>
        <end position="101"/>
    </location>
</feature>
<feature type="transmembrane region" description="Helical" evidence="1">
    <location>
        <begin position="185"/>
        <end position="204"/>
    </location>
</feature>
<dbReference type="EMBL" id="MVCE01000002">
    <property type="protein sequence ID" value="PGF35139.1"/>
    <property type="molecule type" value="Genomic_DNA"/>
</dbReference>
<dbReference type="InterPro" id="IPR055648">
    <property type="entry name" value="DUF7224"/>
</dbReference>
<gene>
    <name evidence="4" type="ORF">B1B09_05975</name>
    <name evidence="3" type="ORF">DXN06_07055</name>
</gene>
<evidence type="ECO:0000313" key="5">
    <source>
        <dbReference type="Proteomes" id="UP000226191"/>
    </source>
</evidence>
<keyword evidence="1" id="KW-0472">Membrane</keyword>
<evidence type="ECO:0000313" key="3">
    <source>
        <dbReference type="EMBL" id="AXM06918.1"/>
    </source>
</evidence>
<keyword evidence="1" id="KW-1133">Transmembrane helix</keyword>
<evidence type="ECO:0000259" key="2">
    <source>
        <dbReference type="Pfam" id="PF23866"/>
    </source>
</evidence>
<dbReference type="Proteomes" id="UP000226191">
    <property type="component" value="Unassembled WGS sequence"/>
</dbReference>
<evidence type="ECO:0000256" key="1">
    <source>
        <dbReference type="SAM" id="Phobius"/>
    </source>
</evidence>
<keyword evidence="1" id="KW-0812">Transmembrane</keyword>
<name>A0A1G9HER5_CUTAC</name>
<reference evidence="3 6" key="2">
    <citation type="submission" date="2018-08" db="EMBL/GenBank/DDBJ databases">
        <title>Genome sequencing of Cutibacterium acnes KCOM 1315.</title>
        <authorList>
            <person name="Kook J.-K."/>
            <person name="Park S.-N."/>
            <person name="Lim Y.K."/>
        </authorList>
    </citation>
    <scope>NUCLEOTIDE SEQUENCE [LARGE SCALE GENOMIC DNA]</scope>
    <source>
        <strain evidence="3 6">KCOM 1315</strain>
    </source>
</reference>
<feature type="transmembrane region" description="Helical" evidence="1">
    <location>
        <begin position="12"/>
        <end position="30"/>
    </location>
</feature>
<sequence length="409" mass="44222">MRLTTRLRTAPGVWLAPLMVVAFIMVVNDTAGEPYWLAQVAGDAGRTMVVNALCALAGALEGHRLRTVALRSNRVRSWWRVLLGPIVTSAAMTTVLSVVFMARHGFAPHTLGWSILGVTVLSTWAWTVAGIALGLWLHVAVAAPIALATPLVWVTFPPGMSIYWLRHLTGSWIGCCTITQTLNPLVITGTLRVELGLLVAAVVVVSARAAQHGRRLLLSLGGCVLVIGFIAGAVQVRHLDAFPTIDRELSVTCRTVEGADVQLCLLPEHEAERSLMASSIKRVFPIWKRAGIGLPSIYSEQALPGHKDAVEISVSPDMPDAAFAIARLATATGHCFCPPASTSPTEVIQYEGRIDAWLREVARASGMEVVGAGVDAEDVTWAERLRTKDPTTQAVVVTRMQKYLRDCYR</sequence>
<evidence type="ECO:0000313" key="4">
    <source>
        <dbReference type="EMBL" id="PGF35139.1"/>
    </source>
</evidence>
<dbReference type="RefSeq" id="WP_002518647.1">
    <property type="nucleotide sequence ID" value="NZ_AP022844.1"/>
</dbReference>
<protein>
    <recommendedName>
        <fullName evidence="2">DUF7224 domain-containing protein</fullName>
    </recommendedName>
</protein>
<proteinExistence type="predicted"/>
<reference evidence="4 5" key="1">
    <citation type="submission" date="2017-02" db="EMBL/GenBank/DDBJ databases">
        <title>Prevalence of linear plasmids in Cutibacterium acnes isolates obtained from cancerous prostatic tissue.</title>
        <authorList>
            <person name="Davidsson S."/>
            <person name="Bruggemann H."/>
        </authorList>
    </citation>
    <scope>NUCLEOTIDE SEQUENCE [LARGE SCALE GENOMIC DNA]</scope>
    <source>
        <strain evidence="4 5">11-78</strain>
    </source>
</reference>
<feature type="transmembrane region" description="Helical" evidence="1">
    <location>
        <begin position="36"/>
        <end position="60"/>
    </location>
</feature>
<feature type="transmembrane region" description="Helical" evidence="1">
    <location>
        <begin position="113"/>
        <end position="137"/>
    </location>
</feature>
<accession>A0A1G9HER5</accession>
<dbReference type="EMBL" id="CP031442">
    <property type="protein sequence ID" value="AXM06918.1"/>
    <property type="molecule type" value="Genomic_DNA"/>
</dbReference>
<dbReference type="OrthoDB" id="4965457at2"/>
<evidence type="ECO:0000313" key="6">
    <source>
        <dbReference type="Proteomes" id="UP000256621"/>
    </source>
</evidence>